<dbReference type="Proteomes" id="UP001500363">
    <property type="component" value="Unassembled WGS sequence"/>
</dbReference>
<keyword evidence="2" id="KW-1185">Reference proteome</keyword>
<reference evidence="1 2" key="1">
    <citation type="journal article" date="2019" name="Int. J. Syst. Evol. Microbiol.">
        <title>The Global Catalogue of Microorganisms (GCM) 10K type strain sequencing project: providing services to taxonomists for standard genome sequencing and annotation.</title>
        <authorList>
            <consortium name="The Broad Institute Genomics Platform"/>
            <consortium name="The Broad Institute Genome Sequencing Center for Infectious Disease"/>
            <person name="Wu L."/>
            <person name="Ma J."/>
        </authorList>
    </citation>
    <scope>NUCLEOTIDE SEQUENCE [LARGE SCALE GENOMIC DNA]</scope>
    <source>
        <strain evidence="1 2">JCM 14303</strain>
    </source>
</reference>
<gene>
    <name evidence="1" type="ORF">GCM10009741_21180</name>
</gene>
<evidence type="ECO:0000313" key="2">
    <source>
        <dbReference type="Proteomes" id="UP001500363"/>
    </source>
</evidence>
<dbReference type="RefSeq" id="WP_344172517.1">
    <property type="nucleotide sequence ID" value="NZ_BAAANC010000001.1"/>
</dbReference>
<evidence type="ECO:0000313" key="1">
    <source>
        <dbReference type="EMBL" id="GAA1520283.1"/>
    </source>
</evidence>
<accession>A0ABN2AIU3</accession>
<protein>
    <recommendedName>
        <fullName evidence="3">Ferritin-like metal-binding protein YciE</fullName>
    </recommendedName>
</protein>
<comment type="caution">
    <text evidence="1">The sequence shown here is derived from an EMBL/GenBank/DDBJ whole genome shotgun (WGS) entry which is preliminary data.</text>
</comment>
<name>A0ABN2AIU3_9ACTN</name>
<proteinExistence type="predicted"/>
<dbReference type="EMBL" id="BAAANC010000001">
    <property type="protein sequence ID" value="GAA1520283.1"/>
    <property type="molecule type" value="Genomic_DNA"/>
</dbReference>
<sequence length="152" mass="16805">MHLASYLGLLRDSEQALGDAFRLVAEHHKDEPDVEHLCKVLGAQATKHTEALEPVVRRYGEQEDSEPEQLEAAEFGGTREGGVGLLRDLQDLYALASFVDITWTVVGQAAQGLRDQELLDVVQACEQETSRQLTWLNTRIKQAAPQALIAAK</sequence>
<evidence type="ECO:0008006" key="3">
    <source>
        <dbReference type="Google" id="ProtNLM"/>
    </source>
</evidence>
<organism evidence="1 2">
    <name type="scientific">Kribbella lupini</name>
    <dbReference type="NCBI Taxonomy" id="291602"/>
    <lineage>
        <taxon>Bacteria</taxon>
        <taxon>Bacillati</taxon>
        <taxon>Actinomycetota</taxon>
        <taxon>Actinomycetes</taxon>
        <taxon>Propionibacteriales</taxon>
        <taxon>Kribbellaceae</taxon>
        <taxon>Kribbella</taxon>
    </lineage>
</organism>